<evidence type="ECO:0000313" key="1">
    <source>
        <dbReference type="EMBL" id="ARM71016.1"/>
    </source>
</evidence>
<gene>
    <name evidence="1" type="ORF">pVco5_028</name>
</gene>
<reference evidence="1 2" key="1">
    <citation type="submission" date="2017-02" db="EMBL/GenBank/DDBJ databases">
        <title>Comeplete genome sequence of Bacteriophage pVco-5, that infects Vibrio corallilyticus.</title>
        <authorList>
            <person name="Kim H.J."/>
            <person name="Park S.C."/>
        </authorList>
    </citation>
    <scope>NUCLEOTIDE SEQUENCE [LARGE SCALE GENOMIC DNA]</scope>
</reference>
<organism evidence="1 2">
    <name type="scientific">Vibrio phage pVco-5</name>
    <dbReference type="NCBI Taxonomy" id="1965485"/>
    <lineage>
        <taxon>Viruses</taxon>
        <taxon>Duplodnaviria</taxon>
        <taxon>Heunggongvirae</taxon>
        <taxon>Uroviricota</taxon>
        <taxon>Caudoviricetes</taxon>
        <taxon>Schitoviridae</taxon>
        <taxon>Vicoquintavirus</taxon>
        <taxon>Vicoquintavirus Pvco5</taxon>
    </lineage>
</organism>
<keyword evidence="2" id="KW-1185">Reference proteome</keyword>
<protein>
    <submittedName>
        <fullName evidence="1">Uncharacterized protein</fullName>
    </submittedName>
</protein>
<dbReference type="Proteomes" id="UP000225564">
    <property type="component" value="Segment"/>
</dbReference>
<accession>A0A1W6JUT4</accession>
<proteinExistence type="predicted"/>
<sequence length="39" mass="4854">MYKTRNVVMLILRTLDSHGTWSWEYNDEVYCFNYVYGVW</sequence>
<dbReference type="EMBL" id="KY612839">
    <property type="protein sequence ID" value="ARM71016.1"/>
    <property type="molecule type" value="Genomic_DNA"/>
</dbReference>
<name>A0A1W6JUT4_9CAUD</name>
<evidence type="ECO:0000313" key="2">
    <source>
        <dbReference type="Proteomes" id="UP000225564"/>
    </source>
</evidence>